<gene>
    <name evidence="2" type="ORF">CPL00361_CDS0020</name>
</gene>
<dbReference type="EMBL" id="OR896841">
    <property type="protein sequence ID" value="WWD13935.1"/>
    <property type="molecule type" value="Genomic_DNA"/>
</dbReference>
<protein>
    <recommendedName>
        <fullName evidence="4">Secreted protein</fullName>
    </recommendedName>
</protein>
<reference evidence="2 3" key="1">
    <citation type="journal article" date="2024" name="Microorganisms">
        <title>The Citizen Phage Library: Rapid Isolation of Phages for the Treatment of Antibiotic Resistant Infections in the UK.</title>
        <authorList>
            <person name="Fletcher J."/>
            <person name="Manley R."/>
            <person name="Fitch C."/>
            <person name="Bugert C."/>
            <person name="Moore K."/>
            <person name="Farbos A."/>
            <person name="Michelsen M."/>
            <person name="Alathari S."/>
            <person name="Senior N."/>
            <person name="Mills A."/>
            <person name="Whitehead N."/>
            <person name="Soothill J."/>
            <person name="Michell S."/>
            <person name="Temperton B."/>
        </authorList>
    </citation>
    <scope>NUCLEOTIDE SEQUENCE [LARGE SCALE GENOMIC DNA]</scope>
</reference>
<accession>A0ABZ2ENK3</accession>
<keyword evidence="1" id="KW-0812">Transmembrane</keyword>
<evidence type="ECO:0000256" key="1">
    <source>
        <dbReference type="SAM" id="Phobius"/>
    </source>
</evidence>
<keyword evidence="1" id="KW-0472">Membrane</keyword>
<organism evidence="2 3">
    <name type="scientific">Klebsiella phage GlastosBack</name>
    <dbReference type="NCBI Taxonomy" id="3098250"/>
    <lineage>
        <taxon>Viruses</taxon>
        <taxon>Duplodnaviria</taxon>
        <taxon>Heunggongvirae</taxon>
        <taxon>Uroviricota</taxon>
        <taxon>Caudoviricetes</taxon>
        <taxon>Autographivirales</taxon>
        <taxon>Autotranscriptaviridae</taxon>
        <taxon>Studiervirinae</taxon>
        <taxon>Teetrevirus</taxon>
        <taxon>Teetrevirus glastosback</taxon>
    </lineage>
</organism>
<feature type="transmembrane region" description="Helical" evidence="1">
    <location>
        <begin position="20"/>
        <end position="42"/>
    </location>
</feature>
<proteinExistence type="predicted"/>
<keyword evidence="3" id="KW-1185">Reference proteome</keyword>
<keyword evidence="1" id="KW-1133">Transmembrane helix</keyword>
<evidence type="ECO:0000313" key="2">
    <source>
        <dbReference type="EMBL" id="WWD13935.1"/>
    </source>
</evidence>
<sequence length="406" mass="45473">MLRPCVHLAQRMRQPLEVLVVIRGFFVLVFLPLLLIAGLTGFTRSVTTIFDFIGPLIFTATTEGSQFDQHHGLQLQLDACTHSGVPLVRHQRVFHFQLGAATDNRHFLNLLAFAIDHDQIDVLGLFGLLILERRIAFELEGSRTVTVIEERHVALVRFQWFLTTLYLRRVSFELFHGSSISLFVTLHDFIDHCLTARVFIGKSQVYLIDTTRVAEATLFVAIIRLTQIRIRLSSAKTRGVNFLLETSHNVSPLWLMIGLFPLVRVIRLSLLDGCESLRTQRPHNVQPVALPLRETGRIPEPQRTRCCLLSSEGISVLSTCSDLHRSGSPSLRPSHTGTRCYTGSFIGLLKAPLPQRVQLLVGVGSNLVTSLDSLVPLSGTPIAAFTKRHNTAPYVCQRVPDRKPLS</sequence>
<dbReference type="Proteomes" id="UP001362988">
    <property type="component" value="Segment"/>
</dbReference>
<name>A0ABZ2ENK3_9CAUD</name>
<evidence type="ECO:0000313" key="3">
    <source>
        <dbReference type="Proteomes" id="UP001362988"/>
    </source>
</evidence>
<evidence type="ECO:0008006" key="4">
    <source>
        <dbReference type="Google" id="ProtNLM"/>
    </source>
</evidence>